<evidence type="ECO:0000313" key="2">
    <source>
        <dbReference type="Proteomes" id="UP001571476"/>
    </source>
</evidence>
<evidence type="ECO:0000313" key="1">
    <source>
        <dbReference type="EMBL" id="MFA3843178.1"/>
    </source>
</evidence>
<name>A0ABV4T1D9_9ACTN</name>
<dbReference type="EMBL" id="JBGOSP010000053">
    <property type="protein sequence ID" value="MFA3843178.1"/>
    <property type="molecule type" value="Genomic_DNA"/>
</dbReference>
<dbReference type="RefSeq" id="WP_372567031.1">
    <property type="nucleotide sequence ID" value="NZ_JBGOSP010000053.1"/>
</dbReference>
<accession>A0ABV4T1D9</accession>
<protein>
    <recommendedName>
        <fullName evidence="3">Transposase</fullName>
    </recommendedName>
</protein>
<dbReference type="Proteomes" id="UP001571476">
    <property type="component" value="Unassembled WGS sequence"/>
</dbReference>
<evidence type="ECO:0008006" key="3">
    <source>
        <dbReference type="Google" id="ProtNLM"/>
    </source>
</evidence>
<organism evidence="1 2">
    <name type="scientific">Streptomyces aureus</name>
    <dbReference type="NCBI Taxonomy" id="193461"/>
    <lineage>
        <taxon>Bacteria</taxon>
        <taxon>Bacillati</taxon>
        <taxon>Actinomycetota</taxon>
        <taxon>Actinomycetes</taxon>
        <taxon>Kitasatosporales</taxon>
        <taxon>Streptomycetaceae</taxon>
        <taxon>Streptomyces</taxon>
    </lineage>
</organism>
<reference evidence="1 2" key="1">
    <citation type="submission" date="2024-08" db="EMBL/GenBank/DDBJ databases">
        <title>Genome sequence of Streptomyces aureus CACIA-1.46HGO.</title>
        <authorList>
            <person name="Evangelista-Martinez Z."/>
        </authorList>
    </citation>
    <scope>NUCLEOTIDE SEQUENCE [LARGE SCALE GENOMIC DNA]</scope>
    <source>
        <strain evidence="1 2">CACIA-1.46HGO</strain>
    </source>
</reference>
<keyword evidence="2" id="KW-1185">Reference proteome</keyword>
<gene>
    <name evidence="1" type="ORF">ACEG43_44840</name>
</gene>
<proteinExistence type="predicted"/>
<sequence>MIVGKASLQYESLSEDVAYGIGVEPRRSGGQGLMAVTDVWVETACRWNRRQRWSLLVWMARDETTKGVLWKRGPLIDRSPR</sequence>
<comment type="caution">
    <text evidence="1">The sequence shown here is derived from an EMBL/GenBank/DDBJ whole genome shotgun (WGS) entry which is preliminary data.</text>
</comment>